<keyword evidence="2" id="KW-1185">Reference proteome</keyword>
<proteinExistence type="predicted"/>
<reference evidence="1 2" key="2">
    <citation type="journal article" date="2017" name="Sci. Rep.">
        <title>Ant-infecting Ophiocordyceps genomes reveal a high diversity of potential behavioral manipulation genes and a possible major role for enterotoxins.</title>
        <authorList>
            <person name="de Bekker C."/>
            <person name="Ohm R.A."/>
            <person name="Evans H.C."/>
            <person name="Brachmann A."/>
            <person name="Hughes D.P."/>
        </authorList>
    </citation>
    <scope>NUCLEOTIDE SEQUENCE [LARGE SCALE GENOMIC DNA]</scope>
    <source>
        <strain evidence="1 2">SC16a</strain>
    </source>
</reference>
<sequence length="366" mass="40743">MSRRPPSCVGNPFFQPQEVVKDGALQQQVLALLASDRFDLASRLLLGLTHHDNFIYRATIAVSLDEAQAAVDLGRANNLHAWYFTDHGHAGVQREPPPQPDIEAYISVFRSSTTTPSALKNLGTNAKKGSIRSDVARYLSEKRFIHDSLSTKLAVPRCRSPPCLNPSLDFWAWSCRTLEWCGPCPSSEPVYSSHHVLAVLMHHFGCVTPSHESLQVLKTLANGRPVVDVGSGNGYWSFLLRCYGLTVHAVDNMQSRWRVNWVDDTASIDGVTWLRRHDGGKGMVLLVVYPVVADDGAFTRDLVDAFEGDTLAVVGTQNDNGYTGFRDMRMDQYMAREHPDWTRMVQIPLPSFAAKDEALFVFQRGG</sequence>
<reference evidence="1 2" key="1">
    <citation type="journal article" date="2015" name="BMC Genomics">
        <title>Gene expression during zombie ant biting behavior reflects the complexity underlying fungal parasitic behavioral manipulation.</title>
        <authorList>
            <person name="de Bekker C."/>
            <person name="Ohm R.A."/>
            <person name="Loreto R.G."/>
            <person name="Sebastian A."/>
            <person name="Albert I."/>
            <person name="Merrow M."/>
            <person name="Brachmann A."/>
            <person name="Hughes D.P."/>
        </authorList>
    </citation>
    <scope>NUCLEOTIDE SEQUENCE [LARGE SCALE GENOMIC DNA]</scope>
    <source>
        <strain evidence="1 2">SC16a</strain>
    </source>
</reference>
<accession>A0A2A9P9B0</accession>
<name>A0A2A9P9B0_OPHUN</name>
<dbReference type="Proteomes" id="UP000037136">
    <property type="component" value="Unassembled WGS sequence"/>
</dbReference>
<dbReference type="PANTHER" id="PTHR39290">
    <property type="entry name" value="C3H1-TYPE DOMAIN-CONTAINING PROTEIN-RELATED"/>
    <property type="match status" value="1"/>
</dbReference>
<protein>
    <recommendedName>
        <fullName evidence="3">Methyltransferase domain-containing protein</fullName>
    </recommendedName>
</protein>
<dbReference type="InterPro" id="IPR029063">
    <property type="entry name" value="SAM-dependent_MTases_sf"/>
</dbReference>
<dbReference type="AlphaFoldDB" id="A0A2A9P9B0"/>
<dbReference type="OrthoDB" id="5411518at2759"/>
<gene>
    <name evidence="1" type="ORF">XA68_14264</name>
</gene>
<comment type="caution">
    <text evidence="1">The sequence shown here is derived from an EMBL/GenBank/DDBJ whole genome shotgun (WGS) entry which is preliminary data.</text>
</comment>
<evidence type="ECO:0000313" key="1">
    <source>
        <dbReference type="EMBL" id="PFH58009.1"/>
    </source>
</evidence>
<evidence type="ECO:0008006" key="3">
    <source>
        <dbReference type="Google" id="ProtNLM"/>
    </source>
</evidence>
<dbReference type="EMBL" id="LAZP02000339">
    <property type="protein sequence ID" value="PFH58009.1"/>
    <property type="molecule type" value="Genomic_DNA"/>
</dbReference>
<dbReference type="SUPFAM" id="SSF53335">
    <property type="entry name" value="S-adenosyl-L-methionine-dependent methyltransferases"/>
    <property type="match status" value="1"/>
</dbReference>
<evidence type="ECO:0000313" key="2">
    <source>
        <dbReference type="Proteomes" id="UP000037136"/>
    </source>
</evidence>
<dbReference type="PANTHER" id="PTHR39290:SF6">
    <property type="entry name" value="S-ADENOSYL-L-METHIONINE-DEPENDENT METHYLTRANSFERASES SUPERFAMILY PROTEIN"/>
    <property type="match status" value="1"/>
</dbReference>
<organism evidence="1 2">
    <name type="scientific">Ophiocordyceps unilateralis</name>
    <name type="common">Zombie-ant fungus</name>
    <name type="synonym">Torrubia unilateralis</name>
    <dbReference type="NCBI Taxonomy" id="268505"/>
    <lineage>
        <taxon>Eukaryota</taxon>
        <taxon>Fungi</taxon>
        <taxon>Dikarya</taxon>
        <taxon>Ascomycota</taxon>
        <taxon>Pezizomycotina</taxon>
        <taxon>Sordariomycetes</taxon>
        <taxon>Hypocreomycetidae</taxon>
        <taxon>Hypocreales</taxon>
        <taxon>Ophiocordycipitaceae</taxon>
        <taxon>Ophiocordyceps</taxon>
    </lineage>
</organism>